<dbReference type="PANTHER" id="PTHR35446">
    <property type="entry name" value="SI:CH211-175M2.5"/>
    <property type="match status" value="1"/>
</dbReference>
<dbReference type="InterPro" id="IPR029032">
    <property type="entry name" value="AhpD-like"/>
</dbReference>
<dbReference type="AlphaFoldDB" id="A0A383ARL9"/>
<dbReference type="Pfam" id="PF02627">
    <property type="entry name" value="CMD"/>
    <property type="match status" value="1"/>
</dbReference>
<reference evidence="2" key="1">
    <citation type="submission" date="2018-05" db="EMBL/GenBank/DDBJ databases">
        <authorList>
            <person name="Lanie J.A."/>
            <person name="Ng W.-L."/>
            <person name="Kazmierczak K.M."/>
            <person name="Andrzejewski T.M."/>
            <person name="Davidsen T.M."/>
            <person name="Wayne K.J."/>
            <person name="Tettelin H."/>
            <person name="Glass J.I."/>
            <person name="Rusch D."/>
            <person name="Podicherti R."/>
            <person name="Tsui H.-C.T."/>
            <person name="Winkler M.E."/>
        </authorList>
    </citation>
    <scope>NUCLEOTIDE SEQUENCE</scope>
</reference>
<dbReference type="EMBL" id="UINC01194230">
    <property type="protein sequence ID" value="SVE10221.1"/>
    <property type="molecule type" value="Genomic_DNA"/>
</dbReference>
<evidence type="ECO:0000259" key="1">
    <source>
        <dbReference type="Pfam" id="PF02627"/>
    </source>
</evidence>
<dbReference type="InterPro" id="IPR003779">
    <property type="entry name" value="CMD-like"/>
</dbReference>
<accession>A0A383ARL9</accession>
<feature type="domain" description="Carboxymuconolactone decarboxylase-like" evidence="1">
    <location>
        <begin position="53"/>
        <end position="93"/>
    </location>
</feature>
<gene>
    <name evidence="2" type="ORF">METZ01_LOCUS463075</name>
</gene>
<name>A0A383ARL9_9ZZZZ</name>
<dbReference type="SUPFAM" id="SSF69118">
    <property type="entry name" value="AhpD-like"/>
    <property type="match status" value="1"/>
</dbReference>
<dbReference type="Gene3D" id="1.20.1290.10">
    <property type="entry name" value="AhpD-like"/>
    <property type="match status" value="1"/>
</dbReference>
<dbReference type="GO" id="GO:0051920">
    <property type="term" value="F:peroxiredoxin activity"/>
    <property type="evidence" value="ECO:0007669"/>
    <property type="project" value="InterPro"/>
</dbReference>
<protein>
    <recommendedName>
        <fullName evidence="1">Carboxymuconolactone decarboxylase-like domain-containing protein</fullName>
    </recommendedName>
</protein>
<evidence type="ECO:0000313" key="2">
    <source>
        <dbReference type="EMBL" id="SVE10221.1"/>
    </source>
</evidence>
<organism evidence="2">
    <name type="scientific">marine metagenome</name>
    <dbReference type="NCBI Taxonomy" id="408172"/>
    <lineage>
        <taxon>unclassified sequences</taxon>
        <taxon>metagenomes</taxon>
        <taxon>ecological metagenomes</taxon>
    </lineage>
</organism>
<proteinExistence type="predicted"/>
<sequence length="93" mass="10591">MHYIGLSNESKTMAWIDIIDENNAEGSLKDQYEKLTEPWGGVDNILKIHSLNPESLAAHVQLYKTIMFGKSPIQRTDREMIAVVVSTINQCHY</sequence>
<dbReference type="PANTHER" id="PTHR35446:SF2">
    <property type="entry name" value="CARBOXYMUCONOLACTONE DECARBOXYLASE-LIKE DOMAIN-CONTAINING PROTEIN"/>
    <property type="match status" value="1"/>
</dbReference>